<organism evidence="1">
    <name type="scientific">Esparto virus</name>
    <dbReference type="NCBI Taxonomy" id="2072209"/>
    <lineage>
        <taxon>Viruses</taxon>
        <taxon>Viruses incertae sedis</taxon>
        <taxon>Naldaviricetes</taxon>
        <taxon>Lefavirales</taxon>
        <taxon>Nudiviridae</taxon>
        <taxon>Alphanudivirus</taxon>
        <taxon>Alphanudivirus tertidromelanogasteris</taxon>
    </lineage>
</organism>
<dbReference type="RefSeq" id="YP_009551725.1">
    <property type="nucleotide sequence ID" value="NC_040536.1"/>
</dbReference>
<evidence type="ECO:0000313" key="2">
    <source>
        <dbReference type="Proteomes" id="UP000290737"/>
    </source>
</evidence>
<name>A0A2I7G2Y5_9VIRU</name>
<dbReference type="Proteomes" id="UP000290737">
    <property type="component" value="Genome"/>
</dbReference>
<protein>
    <submittedName>
        <fullName evidence="1">Putative gp61-like protein</fullName>
    </submittedName>
</protein>
<dbReference type="OrthoDB" id="19701at10239"/>
<dbReference type="GeneID" id="41701767"/>
<reference evidence="1" key="1">
    <citation type="journal article" date="2021" name="Virus">
        <title>The discovery, distribution and diversity of DNA viruses associated with Drosophila melanogaster in Europe.</title>
        <authorList>
            <person name="Wallace M.A."/>
            <person name="Coffman K.A."/>
            <person name="Gilbert C."/>
            <person name="Ravindran S."/>
            <person name="Albery G.F."/>
            <person name="Abbott J."/>
            <person name="Argyridou E."/>
            <person name="Bellosta P."/>
            <person name="Betancourt A.J."/>
            <person name="Colinet H."/>
            <person name="Eric K."/>
            <person name="Glaser-Schmitt A."/>
            <person name="Grath S."/>
            <person name="Jelic M."/>
            <person name="Kankare M."/>
            <person name="Kozeretska I."/>
            <person name="Loeschcke V."/>
            <person name="Montchamp-Moreau C."/>
            <person name="Ometto L."/>
            <person name="Onder B.S."/>
            <person name="Orengo D.J."/>
            <person name="Parsch J."/>
            <person name="Pascual M."/>
            <person name="Patenkovic A."/>
            <person name="Puerma E."/>
            <person name="Ritchie M.G."/>
            <person name="Rota-Stabelli O."/>
            <person name="Schou M.F."/>
            <person name="Serga S.V."/>
            <person name="Stamenkovic-Radak M."/>
            <person name="Tanaskovic M."/>
            <person name="Veselinovic M.S."/>
            <person name="Vieira J."/>
            <person name="Vieira C.P."/>
            <person name="Kapun M."/>
            <person name="Flatt T."/>
            <person name="Gonzalez J."/>
            <person name="Staubach F."/>
            <person name="Obbard D.J."/>
        </authorList>
    </citation>
    <scope>NUCLEOTIDE SEQUENCE</scope>
    <source>
        <strain evidence="1">SRR3939042_Esparto_2012</strain>
    </source>
</reference>
<keyword evidence="2" id="KW-1185">Reference proteome</keyword>
<dbReference type="KEGG" id="vg:41701767"/>
<accession>A0A2I7G2Y5</accession>
<sequence length="304" mass="34913">MYNIQSNSARFIYTLSATRPDSKYKLKRIQPEIGNHHVNSILNDPQSKYIKDEDFPDDTLKRHDSIANVYLPTTSTTDTCTTTITKTSNITTIPTTNKCKSSENLANDTKISNNQNTPHLLPSTTASAIQISSNILRQPYCKLKNGFYLTKVARSDEKIRYTETDMYSMVRTVLFIHCYGITPMESLTQIINTGEITFECDDFPNQLRQNLTLGIAVQLLDMLFGDGFSTVVSRMVIKCMQEYNCVWRYYPYNSRITCPSALDFIKLARFINTSTFQYSKSTQFMLNNTCDHRIPLQNTIKRLR</sequence>
<evidence type="ECO:0000313" key="1">
    <source>
        <dbReference type="EMBL" id="AUQ43993.1"/>
    </source>
</evidence>
<dbReference type="EMBL" id="KY608910">
    <property type="protein sequence ID" value="AUQ43993.1"/>
    <property type="molecule type" value="Genomic_DNA"/>
</dbReference>
<proteinExistence type="predicted"/>